<accession>A0AAE1LTV3</accession>
<organism evidence="2 3">
    <name type="scientific">Frankliniella fusca</name>
    <dbReference type="NCBI Taxonomy" id="407009"/>
    <lineage>
        <taxon>Eukaryota</taxon>
        <taxon>Metazoa</taxon>
        <taxon>Ecdysozoa</taxon>
        <taxon>Arthropoda</taxon>
        <taxon>Hexapoda</taxon>
        <taxon>Insecta</taxon>
        <taxon>Pterygota</taxon>
        <taxon>Neoptera</taxon>
        <taxon>Paraneoptera</taxon>
        <taxon>Thysanoptera</taxon>
        <taxon>Terebrantia</taxon>
        <taxon>Thripoidea</taxon>
        <taxon>Thripidae</taxon>
        <taxon>Frankliniella</taxon>
    </lineage>
</organism>
<dbReference type="EMBL" id="JAHWGI010001411">
    <property type="protein sequence ID" value="KAK3930157.1"/>
    <property type="molecule type" value="Genomic_DNA"/>
</dbReference>
<evidence type="ECO:0000313" key="3">
    <source>
        <dbReference type="Proteomes" id="UP001219518"/>
    </source>
</evidence>
<reference evidence="2" key="2">
    <citation type="journal article" date="2023" name="BMC Genomics">
        <title>Pest status, molecular evolution, and epigenetic factors derived from the genome assembly of Frankliniella fusca, a thysanopteran phytovirus vector.</title>
        <authorList>
            <person name="Catto M.A."/>
            <person name="Labadie P.E."/>
            <person name="Jacobson A.L."/>
            <person name="Kennedy G.G."/>
            <person name="Srinivasan R."/>
            <person name="Hunt B.G."/>
        </authorList>
    </citation>
    <scope>NUCLEOTIDE SEQUENCE</scope>
    <source>
        <strain evidence="2">PL_HMW_Pooled</strain>
    </source>
</reference>
<comment type="caution">
    <text evidence="2">The sequence shown here is derived from an EMBL/GenBank/DDBJ whole genome shotgun (WGS) entry which is preliminary data.</text>
</comment>
<sequence length="571" mass="65094">MVLSRYNNLNAHKRTHGRRPPSYVVRQEDTNLNFAKCTLTGCSFKAGTPSLFVNHMVTHVRQGYAVSCYCGKEPFKVVATLKSHFRRKHSSLQPFTVRDLQPLAPAHASVSSFELDMNMEDVSTPSAPASEPTSDLNIEMNVEDSTADAVSTDDFLKSFAMMLLRLQSKSFLSVTTLQFVTEAIRGISDHASDYQRKVFRDLATKYGIEDHIRNAIEDELFNNSLHDIAVGDKGIFRSDHMRKKYYREQFDLIEPVEYTLTNGVQTHKYHYVPVQKSLQTLLKDKSVQKLYNKKGESKENVLRDFEDGTVFKENEFYIECPNGIKIILYLDAFEPCDALKAARGKHKILGVYMALGNLPSYCRSQTDPIQLVMLVKDTTLKEFSYEEILAPLFEDLQSIYDTGLPVIMDDVPQMLRGCVVGISSDNLEAHTLGGFNQGFSGAEYYCRFCYARKAQRIQGHISICKERTCDNYDKDAEEADREDEPVRGVWESSVFNRMPNFHVINGLPPCLHHDVAEGFLPIDLFRALKILVKEKWFTWPYINAMVKIINKGSPVVIREIKQKKKENCGFS</sequence>
<feature type="compositionally biased region" description="Polar residues" evidence="1">
    <location>
        <begin position="1"/>
        <end position="10"/>
    </location>
</feature>
<dbReference type="Proteomes" id="UP001219518">
    <property type="component" value="Unassembled WGS sequence"/>
</dbReference>
<feature type="region of interest" description="Disordered" evidence="1">
    <location>
        <begin position="1"/>
        <end position="20"/>
    </location>
</feature>
<protein>
    <submittedName>
        <fullName evidence="2">B-cell lymphoma/leukemia 11A</fullName>
    </submittedName>
</protein>
<name>A0AAE1LTV3_9NEOP</name>
<evidence type="ECO:0000256" key="1">
    <source>
        <dbReference type="SAM" id="MobiDB-lite"/>
    </source>
</evidence>
<dbReference type="AlphaFoldDB" id="A0AAE1LTV3"/>
<gene>
    <name evidence="2" type="ORF">KUF71_004891</name>
</gene>
<reference evidence="2" key="1">
    <citation type="submission" date="2021-07" db="EMBL/GenBank/DDBJ databases">
        <authorList>
            <person name="Catto M.A."/>
            <person name="Jacobson A."/>
            <person name="Kennedy G."/>
            <person name="Labadie P."/>
            <person name="Hunt B.G."/>
            <person name="Srinivasan R."/>
        </authorList>
    </citation>
    <scope>NUCLEOTIDE SEQUENCE</scope>
    <source>
        <strain evidence="2">PL_HMW_Pooled</strain>
        <tissue evidence="2">Head</tissue>
    </source>
</reference>
<evidence type="ECO:0000313" key="2">
    <source>
        <dbReference type="EMBL" id="KAK3930157.1"/>
    </source>
</evidence>
<keyword evidence="3" id="KW-1185">Reference proteome</keyword>
<proteinExistence type="predicted"/>